<dbReference type="Gene3D" id="3.90.228.10">
    <property type="match status" value="1"/>
</dbReference>
<sequence>SQLDSLKTEEYLLPGSFCVCALSGRCKTYKMTAREEIVKRCVVVPGVPRTISADHLVKNISIPDGGQVICGAVVEGAESDTNLQRATKLKETQHVQIEVEGESLSFEIVDAVECDIPLQWTQSRPEIPERHHGPINMGPYNPQMNPANFGAVSGYYMNYQPPGHEVVDQAGQPPVSQAGFPHQGPPGGHPGEGGQGQPPPPGFTQAPFGHPGQAMSFGFPHPGQRPPGPGQAPPMPQIIFDQQARMPMVWHPYYGRYVPAPPNMFQQAPQGQGPALEHHSDPQQAGREPQMPHDLQDGPQGPPPPYNSESDLAPETHHTEANENIKAGFEQDSKAIADQDTYMQKIQGKIQAEHEGGLQSGEEDITASKQFEESEPSYETEENCTAVLLRNIPINVHEEYIELFFENKKNFSDVKVSKVAINRQEKTAVVEFEDEEASRIVLEKETIIIKKTMIAIEPYIPRPPTPEVTKEDAVEDDVLPKVVLKDLPDDVDQEEIEMVFQSKKRVGDIELVEIVYNEEDSLAIVTLGNQDSLDTLLEKSPLKICGKIIHVEEYELPNDMDTVNEQPKIFVTGVPEDIDFDDVEMVFENRRKFGDTKPLKIDYNEDEQSIVLTYENESAVDHVLSKCPLKIRGVVVQLEKLEEKVHAKEDISDDEMSEHVVEFDGTQTKILVEDIPESIDVEALEMYFEARKLKCCEVIDVDLDEEDRNAVIEFAKPSHTIIVKGPPDIVNEDCLDSLEMYFDNKRKSGGGGVVEESSTFSAEENAVYLTFEEEEVAKRVVNRGNHKVHKKEIEVTLFKPKRATKRLVLRRQTSNLDSKSSSVKHTEVEQEPVKTIRVRGMKKISSRESVNWYFENKKRAGGGDIENRYTDEEDDDIIYIRFKEEEVANAVAEREHHTVDGVDLAVALYTPPVPPPSYSNKILFKGLNEKITESVLGLFLEARANCNLVEGSLTYHADNLEKLELACNKPLEGSYLKVACVPISNCILVSNISDSATKDMIELYFENNKRSNGGPVSKVEMFKNQGYCLVYFNDYKTVDSVLCKEQKLAGNTVEVKRYIQCIARAEGDSVNRRFRLPEPISISVSQLKKRFTQSSQMAKTALEAQMNMCHATITWSEETPSVELSCSLTTDVKDCIALACNWKNQAEQNFNDFMDKISEQNMPVMEELWEKITPKLADVSLEQPDAAAVYMAKKEGKISVVGMKHVADPLISEIEAIIKSTSDELSKEKQFTRQTITTLRPLETRMLLADKFPIQLKESFPEVEVRINQGKNETIIEGIYQDVNKVLLKMYELKDRFCTKDFQFPTQVLCLYDKGNKTVKDYIVKKLKNSRVVAVWENTGNKLIVMAVNKETLDTASKVVRESVLSKTVLLSEANISVLQTDAWVEKKRELTDKYREKLVFDTNDLDKLVIGTTDDIANEVVQNIQSFLRAHSILKDTIKVPKNVYKLLKFNHVNDIHTIASSLQSEQVRIFSKDDAHVIEISGTKHGMEQAKSLVETLLRKVIKTQHQIRKPGLREYMQTEKGIEITRSVESTLPCVISMNDDSDDDDDMGNDKICVIASCTGYETRRMFAAVGDMSEINVDVIVNPSDDKIGLSGGLGRILKMKGGQALERPCRDYIENNGRLSEGEVFVSPAGNLKAKYVIHVIGPVWNGGTNQEDDKLTEVVFKAMKQASLKNMKSLAMPAISCGVYGFPVKKATGIIVAAVKNFFREEQDSSLTEIYLCDMKDDTVDAFTEALQKEWGDQNVKKHASQRQRRKPGPPLPNRNPGETVNDVQVGNITISVVKDEIAKFKTPVIVNTTAKNLDLNNGAVSKTILRQAGKDIQKELKQKYPDGLSAGEIAVTSGYNMDCSHVLHGAVMNWDGKGKAIEELKSFVKKCLQETDKRKLTGVAFPAIGTGNLGYPRDIVADEMFDAVADFANNNPQSTITKVAFILYPKDVETIKAFEEKRESFSKGFKGQKKRERQYDAYENLSRRSFMKGDSNEEAEHIYEELPVATFADSYSFGSIKVTIKSGDITGEDAECIVNSSNEDLDFKRGKVSQALMKKCGKALLDEANSKKANMKKHEVVITKAPNLKCSNIMHVVAKESPQDWKQIVVKCLDLAKKEGYNSLAFPALGTGMSAGVAAATAQVMVQATKEFAADGCGRLTDVRFVIFQKEMVDVFNGAVRKAKGVQVYGVGLPPPPKTSPGMFGKFNGGTDAVLFTLWALEQKNISAAIDKLERGIEREISKKEFTDTVISRMDDKQLKELKKKAEENKVEYKLKDGTIQIVGVMPNVVKVTDDIYNCLRDAVRIEQDQNAAMILKDVVQWYWIEQTEMEDDLKPYKSMLNYQIEQAFKAQKDKFTYIDQGDTVVVDFKDYTEYYESKPSEKDTILRKDLIKEFGGEVPANWKAMKGNLLVYKMVPTDQEYTDIAGKFSASSGAGFTIHAIEKVQNKSLWLQYEAKKKQLEGQNPPGTKNEQFLWHGTSEDTVDSVNAHATAYGDGVYFAVQASYSCSNTYSRPGTQGFKRVYYCAVLTGVFDLGKGGMRVPPPNPKGGKNALFDSVVNNVANPGMYIIFNDTQAYPLYIVTFKSP</sequence>
<dbReference type="InterPro" id="IPR037197">
    <property type="entry name" value="WWE_dom_sf"/>
</dbReference>
<feature type="domain" description="Macro" evidence="8">
    <location>
        <begin position="1781"/>
        <end position="1912"/>
    </location>
</feature>
<evidence type="ECO:0000259" key="8">
    <source>
        <dbReference type="SMART" id="SM00506"/>
    </source>
</evidence>
<dbReference type="EMBL" id="CP111023">
    <property type="protein sequence ID" value="WAR21737.1"/>
    <property type="molecule type" value="Genomic_DNA"/>
</dbReference>
<dbReference type="Gene3D" id="3.30.70.330">
    <property type="match status" value="6"/>
</dbReference>
<dbReference type="Gene3D" id="3.30.720.50">
    <property type="match status" value="1"/>
</dbReference>
<dbReference type="InterPro" id="IPR034464">
    <property type="entry name" value="PAR10_RRM1_2"/>
</dbReference>
<dbReference type="InterPro" id="IPR043472">
    <property type="entry name" value="Macro_dom-like"/>
</dbReference>
<feature type="compositionally biased region" description="Pro residues" evidence="6">
    <location>
        <begin position="223"/>
        <end position="236"/>
    </location>
</feature>
<dbReference type="SMART" id="SM00360">
    <property type="entry name" value="RRM"/>
    <property type="match status" value="5"/>
</dbReference>
<evidence type="ECO:0000256" key="4">
    <source>
        <dbReference type="ARBA" id="ARBA00023027"/>
    </source>
</evidence>
<dbReference type="CDD" id="cd02907">
    <property type="entry name" value="Macro_Af1521_BAL-like"/>
    <property type="match status" value="1"/>
</dbReference>
<dbReference type="Pfam" id="PF00644">
    <property type="entry name" value="PARP"/>
    <property type="match status" value="1"/>
</dbReference>
<reference evidence="9" key="1">
    <citation type="submission" date="2022-11" db="EMBL/GenBank/DDBJ databases">
        <title>Centuries of genome instability and evolution in soft-shell clam transmissible cancer (bioRxiv).</title>
        <authorList>
            <person name="Hart S.F.M."/>
            <person name="Yonemitsu M.A."/>
            <person name="Giersch R.M."/>
            <person name="Beal B.F."/>
            <person name="Arriagada G."/>
            <person name="Davis B.W."/>
            <person name="Ostrander E.A."/>
            <person name="Goff S.P."/>
            <person name="Metzger M.J."/>
        </authorList>
    </citation>
    <scope>NUCLEOTIDE SEQUENCE</scope>
    <source>
        <strain evidence="9">MELC-2E11</strain>
        <tissue evidence="9">Siphon/mantle</tissue>
    </source>
</reference>
<evidence type="ECO:0000256" key="3">
    <source>
        <dbReference type="ARBA" id="ARBA00022679"/>
    </source>
</evidence>
<dbReference type="SUPFAM" id="SSF52949">
    <property type="entry name" value="Macro domain-like"/>
    <property type="match status" value="3"/>
</dbReference>
<gene>
    <name evidence="9" type="ORF">MAR_015711</name>
</gene>
<feature type="domain" description="RRM" evidence="7">
    <location>
        <begin position="568"/>
        <end position="639"/>
    </location>
</feature>
<dbReference type="Gene3D" id="3.40.220.10">
    <property type="entry name" value="Leucine Aminopeptidase, subunit E, domain 1"/>
    <property type="match status" value="3"/>
</dbReference>
<feature type="domain" description="RRM" evidence="7">
    <location>
        <begin position="986"/>
        <end position="1056"/>
    </location>
</feature>
<dbReference type="InterPro" id="IPR052056">
    <property type="entry name" value="Mono-ARTD/PARP"/>
</dbReference>
<feature type="domain" description="RRM" evidence="7">
    <location>
        <begin position="669"/>
        <end position="796"/>
    </location>
</feature>
<protein>
    <submittedName>
        <fullName evidence="9">PAR14-like protein</fullName>
    </submittedName>
</protein>
<dbReference type="InterPro" id="IPR002589">
    <property type="entry name" value="Macro_dom"/>
</dbReference>
<evidence type="ECO:0000256" key="5">
    <source>
        <dbReference type="ARBA" id="ARBA00023242"/>
    </source>
</evidence>
<dbReference type="InterPro" id="IPR000504">
    <property type="entry name" value="RRM_dom"/>
</dbReference>
<feature type="compositionally biased region" description="Basic residues" evidence="6">
    <location>
        <begin position="1748"/>
        <end position="1759"/>
    </location>
</feature>
<dbReference type="Pfam" id="PF23222">
    <property type="entry name" value="RRM_PARP14_1"/>
    <property type="match status" value="2"/>
</dbReference>
<evidence type="ECO:0000259" key="7">
    <source>
        <dbReference type="SMART" id="SM00360"/>
    </source>
</evidence>
<feature type="domain" description="Macro" evidence="8">
    <location>
        <begin position="1569"/>
        <end position="1702"/>
    </location>
</feature>
<dbReference type="PANTHER" id="PTHR14453">
    <property type="entry name" value="PARP/ZINC FINGER CCCH TYPE DOMAIN CONTAINING PROTEIN"/>
    <property type="match status" value="1"/>
</dbReference>
<feature type="non-terminal residue" evidence="9">
    <location>
        <position position="1"/>
    </location>
</feature>
<feature type="domain" description="RRM" evidence="7">
    <location>
        <begin position="481"/>
        <end position="552"/>
    </location>
</feature>
<name>A0ABY7FJJ0_MYAAR</name>
<comment type="subcellular location">
    <subcellularLocation>
        <location evidence="1">Nucleus</location>
    </subcellularLocation>
</comment>
<feature type="region of interest" description="Disordered" evidence="6">
    <location>
        <begin position="1744"/>
        <end position="1772"/>
    </location>
</feature>
<dbReference type="InterPro" id="IPR057051">
    <property type="entry name" value="PARP14_RPM_1"/>
</dbReference>
<dbReference type="SUPFAM" id="SSF54928">
    <property type="entry name" value="RNA-binding domain, RBD"/>
    <property type="match status" value="3"/>
</dbReference>
<evidence type="ECO:0000313" key="10">
    <source>
        <dbReference type="Proteomes" id="UP001164746"/>
    </source>
</evidence>
<feature type="region of interest" description="Disordered" evidence="6">
    <location>
        <begin position="261"/>
        <end position="316"/>
    </location>
</feature>
<dbReference type="PANTHER" id="PTHR14453:SF102">
    <property type="entry name" value="PROTEIN MONO-ADP-RIBOSYLTRANSFERASE PARP14-LIKE"/>
    <property type="match status" value="1"/>
</dbReference>
<keyword evidence="3" id="KW-0808">Transferase</keyword>
<dbReference type="InterPro" id="IPR057044">
    <property type="entry name" value="PARP14_KH_1"/>
</dbReference>
<dbReference type="Proteomes" id="UP001164746">
    <property type="component" value="Chromosome 12"/>
</dbReference>
<dbReference type="InterPro" id="IPR012317">
    <property type="entry name" value="Poly(ADP-ribose)pol_cat_dom"/>
</dbReference>
<dbReference type="CDD" id="cd01439">
    <property type="entry name" value="TCCD_inducible_PARP_like"/>
    <property type="match status" value="1"/>
</dbReference>
<dbReference type="SMART" id="SM00506">
    <property type="entry name" value="A1pp"/>
    <property type="match status" value="3"/>
</dbReference>
<proteinExistence type="predicted"/>
<dbReference type="Pfam" id="PF23085">
    <property type="entry name" value="RRM_PARP14_3"/>
    <property type="match status" value="5"/>
</dbReference>
<evidence type="ECO:0000256" key="6">
    <source>
        <dbReference type="SAM" id="MobiDB-lite"/>
    </source>
</evidence>
<keyword evidence="5" id="KW-0539">Nucleus</keyword>
<dbReference type="SUPFAM" id="SSF117839">
    <property type="entry name" value="WWE domain"/>
    <property type="match status" value="1"/>
</dbReference>
<evidence type="ECO:0000313" key="9">
    <source>
        <dbReference type="EMBL" id="WAR21737.1"/>
    </source>
</evidence>
<evidence type="ECO:0000256" key="2">
    <source>
        <dbReference type="ARBA" id="ARBA00022676"/>
    </source>
</evidence>
<feature type="region of interest" description="Disordered" evidence="6">
    <location>
        <begin position="163"/>
        <end position="236"/>
    </location>
</feature>
<keyword evidence="10" id="KW-1185">Reference proteome</keyword>
<dbReference type="InterPro" id="IPR012677">
    <property type="entry name" value="Nucleotide-bd_a/b_plait_sf"/>
</dbReference>
<evidence type="ECO:0000256" key="1">
    <source>
        <dbReference type="ARBA" id="ARBA00004123"/>
    </source>
</evidence>
<feature type="domain" description="RRM" evidence="7">
    <location>
        <begin position="386"/>
        <end position="457"/>
    </location>
</feature>
<dbReference type="SUPFAM" id="SSF56399">
    <property type="entry name" value="ADP-ribosylation"/>
    <property type="match status" value="1"/>
</dbReference>
<keyword evidence="2" id="KW-0328">Glycosyltransferase</keyword>
<accession>A0ABY7FJJ0</accession>
<dbReference type="Pfam" id="PF01661">
    <property type="entry name" value="Macro"/>
    <property type="match status" value="3"/>
</dbReference>
<dbReference type="InterPro" id="IPR035979">
    <property type="entry name" value="RBD_domain_sf"/>
</dbReference>
<feature type="domain" description="Macro" evidence="8">
    <location>
        <begin position="2009"/>
        <end position="2133"/>
    </location>
</feature>
<keyword evidence="4" id="KW-0520">NAD</keyword>
<organism evidence="9 10">
    <name type="scientific">Mya arenaria</name>
    <name type="common">Soft-shell clam</name>
    <dbReference type="NCBI Taxonomy" id="6604"/>
    <lineage>
        <taxon>Eukaryota</taxon>
        <taxon>Metazoa</taxon>
        <taxon>Spiralia</taxon>
        <taxon>Lophotrochozoa</taxon>
        <taxon>Mollusca</taxon>
        <taxon>Bivalvia</taxon>
        <taxon>Autobranchia</taxon>
        <taxon>Heteroconchia</taxon>
        <taxon>Euheterodonta</taxon>
        <taxon>Imparidentia</taxon>
        <taxon>Neoheterodontei</taxon>
        <taxon>Myida</taxon>
        <taxon>Myoidea</taxon>
        <taxon>Myidae</taxon>
        <taxon>Mya</taxon>
    </lineage>
</organism>
<dbReference type="Pfam" id="PF23084">
    <property type="entry name" value="KH_PARP14_1"/>
    <property type="match status" value="1"/>
</dbReference>
<dbReference type="CDD" id="cd12547">
    <property type="entry name" value="RRM1_2_PAR10"/>
    <property type="match status" value="1"/>
</dbReference>